<dbReference type="AlphaFoldDB" id="A0A2D4KHZ3"/>
<reference evidence="1" key="2">
    <citation type="submission" date="2017-11" db="EMBL/GenBank/DDBJ databases">
        <title>Coralsnake Venomics: Analyses of Venom Gland Transcriptomes and Proteomes of Six Brazilian Taxa.</title>
        <authorList>
            <person name="Aird S.D."/>
            <person name="Jorge da Silva N."/>
            <person name="Qiu L."/>
            <person name="Villar-Briones A."/>
            <person name="Aparecida-Saddi V."/>
            <person name="Campos-Telles M.P."/>
            <person name="Grau M."/>
            <person name="Mikheyev A.S."/>
        </authorList>
    </citation>
    <scope>NUCLEOTIDE SEQUENCE</scope>
    <source>
        <tissue evidence="1">Venom_gland</tissue>
    </source>
</reference>
<name>A0A2D4KHZ3_9SAUR</name>
<dbReference type="EMBL" id="IACL01065675">
    <property type="protein sequence ID" value="LAB08291.1"/>
    <property type="molecule type" value="Transcribed_RNA"/>
</dbReference>
<accession>A0A2D4KHZ3</accession>
<organism evidence="1">
    <name type="scientific">Micrurus paraensis</name>
    <dbReference type="NCBI Taxonomy" id="1970185"/>
    <lineage>
        <taxon>Eukaryota</taxon>
        <taxon>Metazoa</taxon>
        <taxon>Chordata</taxon>
        <taxon>Craniata</taxon>
        <taxon>Vertebrata</taxon>
        <taxon>Euteleostomi</taxon>
        <taxon>Lepidosauria</taxon>
        <taxon>Squamata</taxon>
        <taxon>Bifurcata</taxon>
        <taxon>Unidentata</taxon>
        <taxon>Episquamata</taxon>
        <taxon>Toxicofera</taxon>
        <taxon>Serpentes</taxon>
        <taxon>Colubroidea</taxon>
        <taxon>Elapidae</taxon>
        <taxon>Elapinae</taxon>
        <taxon>Micrurus</taxon>
    </lineage>
</organism>
<evidence type="ECO:0000313" key="1">
    <source>
        <dbReference type="EMBL" id="LAB08291.1"/>
    </source>
</evidence>
<sequence length="101" mass="11650">MIDTLLLLHQERIVIKIDLGNGSLEWKPNSDFMFSTMVSLVSMEVLSHPGQDCLKGAFSKRQLDFLFYFFFENVLLSIQEAPSVLTFRTKELTFRTNSVLN</sequence>
<protein>
    <submittedName>
        <fullName evidence="1">Uncharacterized protein</fullName>
    </submittedName>
</protein>
<proteinExistence type="predicted"/>
<reference evidence="1" key="1">
    <citation type="submission" date="2017-07" db="EMBL/GenBank/DDBJ databases">
        <authorList>
            <person name="Mikheyev A."/>
            <person name="Grau M."/>
        </authorList>
    </citation>
    <scope>NUCLEOTIDE SEQUENCE</scope>
    <source>
        <tissue evidence="1">Venom_gland</tissue>
    </source>
</reference>